<keyword evidence="4" id="KW-1185">Reference proteome</keyword>
<name>A0AAW0U286_SCYPA</name>
<dbReference type="GO" id="GO:0042302">
    <property type="term" value="F:structural constituent of cuticle"/>
    <property type="evidence" value="ECO:0007669"/>
    <property type="project" value="UniProtKB-KW"/>
</dbReference>
<keyword evidence="2" id="KW-0677">Repeat</keyword>
<keyword evidence="1" id="KW-0193">Cuticle</keyword>
<sequence>MVAPPYFSLTRTSAIKDIVAMCLMAAGVSASYGPAGIVHPDGTLQQLTREEAENIAVVGESGVVFHDGSNIQFNRDAALHHAGVVPPMPVPVMLEKPGPYGATGIVMPDGKNVQFTYDQSANVIVIGPSGVVMADGKNVQLNDEGLPSRKKREVLLQGPSGVLFKDGQWRHLLPGVKIVLLTESGAVLSNGENVQFSG</sequence>
<dbReference type="InterPro" id="IPR012539">
    <property type="entry name" value="Cuticle_1"/>
</dbReference>
<evidence type="ECO:0000256" key="2">
    <source>
        <dbReference type="ARBA" id="ARBA00022737"/>
    </source>
</evidence>
<dbReference type="Pfam" id="PF08140">
    <property type="entry name" value="Cuticle_1"/>
    <property type="match status" value="3"/>
</dbReference>
<evidence type="ECO:0000256" key="1">
    <source>
        <dbReference type="ARBA" id="ARBA00022460"/>
    </source>
</evidence>
<evidence type="ECO:0000313" key="3">
    <source>
        <dbReference type="EMBL" id="KAK8393639.1"/>
    </source>
</evidence>
<evidence type="ECO:0008006" key="5">
    <source>
        <dbReference type="Google" id="ProtNLM"/>
    </source>
</evidence>
<dbReference type="AlphaFoldDB" id="A0AAW0U286"/>
<accession>A0AAW0U286</accession>
<proteinExistence type="predicted"/>
<gene>
    <name evidence="3" type="ORF">O3P69_006752</name>
</gene>
<dbReference type="Proteomes" id="UP001487740">
    <property type="component" value="Unassembled WGS sequence"/>
</dbReference>
<organism evidence="3 4">
    <name type="scientific">Scylla paramamosain</name>
    <name type="common">Mud crab</name>
    <dbReference type="NCBI Taxonomy" id="85552"/>
    <lineage>
        <taxon>Eukaryota</taxon>
        <taxon>Metazoa</taxon>
        <taxon>Ecdysozoa</taxon>
        <taxon>Arthropoda</taxon>
        <taxon>Crustacea</taxon>
        <taxon>Multicrustacea</taxon>
        <taxon>Malacostraca</taxon>
        <taxon>Eumalacostraca</taxon>
        <taxon>Eucarida</taxon>
        <taxon>Decapoda</taxon>
        <taxon>Pleocyemata</taxon>
        <taxon>Brachyura</taxon>
        <taxon>Eubrachyura</taxon>
        <taxon>Portunoidea</taxon>
        <taxon>Portunidae</taxon>
        <taxon>Portuninae</taxon>
        <taxon>Scylla</taxon>
    </lineage>
</organism>
<comment type="caution">
    <text evidence="3">The sequence shown here is derived from an EMBL/GenBank/DDBJ whole genome shotgun (WGS) entry which is preliminary data.</text>
</comment>
<reference evidence="3 4" key="1">
    <citation type="submission" date="2023-03" db="EMBL/GenBank/DDBJ databases">
        <title>High-quality genome of Scylla paramamosain provides insights in environmental adaptation.</title>
        <authorList>
            <person name="Zhang L."/>
        </authorList>
    </citation>
    <scope>NUCLEOTIDE SEQUENCE [LARGE SCALE GENOMIC DNA]</scope>
    <source>
        <strain evidence="3">LZ_2023a</strain>
        <tissue evidence="3">Muscle</tissue>
    </source>
</reference>
<dbReference type="EMBL" id="JARAKH010000020">
    <property type="protein sequence ID" value="KAK8393639.1"/>
    <property type="molecule type" value="Genomic_DNA"/>
</dbReference>
<evidence type="ECO:0000313" key="4">
    <source>
        <dbReference type="Proteomes" id="UP001487740"/>
    </source>
</evidence>
<protein>
    <recommendedName>
        <fullName evidence="5">Cuticle protein</fullName>
    </recommendedName>
</protein>